<dbReference type="GeneID" id="14919368"/>
<evidence type="ECO:0000313" key="3">
    <source>
        <dbReference type="Proteomes" id="UP000011083"/>
    </source>
</evidence>
<keyword evidence="1" id="KW-0472">Membrane</keyword>
<sequence length="115" mass="12551">MPAWSIITPWGLALGGLTLAYANLLVFRIDPMGPKGISKQAKALALIMPVGTFIASAAGLALLNWRARGSTLQALLLVLPVLIAIHAIMKTPPSGDPREWPSEKVKKFNSHWLWW</sequence>
<dbReference type="RefSeq" id="XP_004340593.1">
    <property type="nucleotide sequence ID" value="XM_004340545.1"/>
</dbReference>
<feature type="transmembrane region" description="Helical" evidence="1">
    <location>
        <begin position="71"/>
        <end position="89"/>
    </location>
</feature>
<dbReference type="KEGG" id="acan:ACA1_154700"/>
<feature type="transmembrane region" description="Helical" evidence="1">
    <location>
        <begin position="41"/>
        <end position="65"/>
    </location>
</feature>
<proteinExistence type="predicted"/>
<dbReference type="AlphaFoldDB" id="L8GZ83"/>
<organism evidence="2 3">
    <name type="scientific">Acanthamoeba castellanii (strain ATCC 30010 / Neff)</name>
    <dbReference type="NCBI Taxonomy" id="1257118"/>
    <lineage>
        <taxon>Eukaryota</taxon>
        <taxon>Amoebozoa</taxon>
        <taxon>Discosea</taxon>
        <taxon>Longamoebia</taxon>
        <taxon>Centramoebida</taxon>
        <taxon>Acanthamoebidae</taxon>
        <taxon>Acanthamoeba</taxon>
    </lineage>
</organism>
<gene>
    <name evidence="2" type="ORF">ACA1_154700</name>
</gene>
<protein>
    <submittedName>
        <fullName evidence="2">Uncharacterized protein</fullName>
    </submittedName>
</protein>
<reference evidence="2 3" key="1">
    <citation type="journal article" date="2013" name="Genome Biol.">
        <title>Genome of Acanthamoeba castellanii highlights extensive lateral gene transfer and early evolution of tyrosine kinase signaling.</title>
        <authorList>
            <person name="Clarke M."/>
            <person name="Lohan A.J."/>
            <person name="Liu B."/>
            <person name="Lagkouvardos I."/>
            <person name="Roy S."/>
            <person name="Zafar N."/>
            <person name="Bertelli C."/>
            <person name="Schilde C."/>
            <person name="Kianianmomeni A."/>
            <person name="Burglin T.R."/>
            <person name="Frech C."/>
            <person name="Turcotte B."/>
            <person name="Kopec K.O."/>
            <person name="Synnott J.M."/>
            <person name="Choo C."/>
            <person name="Paponov I."/>
            <person name="Finkler A."/>
            <person name="Soon Heng Tan C."/>
            <person name="Hutchins A.P."/>
            <person name="Weinmeier T."/>
            <person name="Rattei T."/>
            <person name="Chu J.S."/>
            <person name="Gimenez G."/>
            <person name="Irimia M."/>
            <person name="Rigden D.J."/>
            <person name="Fitzpatrick D.A."/>
            <person name="Lorenzo-Morales J."/>
            <person name="Bateman A."/>
            <person name="Chiu C.H."/>
            <person name="Tang P."/>
            <person name="Hegemann P."/>
            <person name="Fromm H."/>
            <person name="Raoult D."/>
            <person name="Greub G."/>
            <person name="Miranda-Saavedra D."/>
            <person name="Chen N."/>
            <person name="Nash P."/>
            <person name="Ginger M.L."/>
            <person name="Horn M."/>
            <person name="Schaap P."/>
            <person name="Caler L."/>
            <person name="Loftus B."/>
        </authorList>
    </citation>
    <scope>NUCLEOTIDE SEQUENCE [LARGE SCALE GENOMIC DNA]</scope>
    <source>
        <strain evidence="2 3">Neff</strain>
    </source>
</reference>
<keyword evidence="1" id="KW-1133">Transmembrane helix</keyword>
<dbReference type="VEuPathDB" id="AmoebaDB:ACA1_154700"/>
<evidence type="ECO:0000313" key="2">
    <source>
        <dbReference type="EMBL" id="ELR18554.1"/>
    </source>
</evidence>
<keyword evidence="1" id="KW-0812">Transmembrane</keyword>
<name>L8GZ83_ACACF</name>
<feature type="transmembrane region" description="Helical" evidence="1">
    <location>
        <begin position="6"/>
        <end position="29"/>
    </location>
</feature>
<keyword evidence="3" id="KW-1185">Reference proteome</keyword>
<dbReference type="Proteomes" id="UP000011083">
    <property type="component" value="Unassembled WGS sequence"/>
</dbReference>
<dbReference type="EMBL" id="KB007951">
    <property type="protein sequence ID" value="ELR18554.1"/>
    <property type="molecule type" value="Genomic_DNA"/>
</dbReference>
<evidence type="ECO:0000256" key="1">
    <source>
        <dbReference type="SAM" id="Phobius"/>
    </source>
</evidence>
<accession>L8GZ83</accession>